<evidence type="ECO:0000256" key="2">
    <source>
        <dbReference type="ARBA" id="ARBA00022679"/>
    </source>
</evidence>
<evidence type="ECO:0000313" key="9">
    <source>
        <dbReference type="Proteomes" id="UP000199657"/>
    </source>
</evidence>
<dbReference type="EMBL" id="FOEG01000003">
    <property type="protein sequence ID" value="SEO80435.1"/>
    <property type="molecule type" value="Genomic_DNA"/>
</dbReference>
<keyword evidence="9" id="KW-1185">Reference proteome</keyword>
<reference evidence="8 9" key="1">
    <citation type="submission" date="2016-10" db="EMBL/GenBank/DDBJ databases">
        <authorList>
            <person name="de Groot N.N."/>
        </authorList>
    </citation>
    <scope>NUCLEOTIDE SEQUENCE [LARGE SCALE GENOMIC DNA]</scope>
    <source>
        <strain evidence="8 9">CGMCC 1.6291</strain>
    </source>
</reference>
<proteinExistence type="predicted"/>
<dbReference type="Proteomes" id="UP000199657">
    <property type="component" value="Unassembled WGS sequence"/>
</dbReference>
<dbReference type="PANTHER" id="PTHR12137:SF54">
    <property type="entry name" value="CARBOHYDRATE SULFOTRANSFERASE"/>
    <property type="match status" value="1"/>
</dbReference>
<dbReference type="GO" id="GO:0016051">
    <property type="term" value="P:carbohydrate biosynthetic process"/>
    <property type="evidence" value="ECO:0007669"/>
    <property type="project" value="InterPro"/>
</dbReference>
<evidence type="ECO:0000256" key="7">
    <source>
        <dbReference type="ARBA" id="ARBA00023180"/>
    </source>
</evidence>
<gene>
    <name evidence="8" type="ORF">SAMN04488052_103107</name>
</gene>
<evidence type="ECO:0000256" key="1">
    <source>
        <dbReference type="ARBA" id="ARBA00004323"/>
    </source>
</evidence>
<protein>
    <submittedName>
        <fullName evidence="8">Sulfotransferase family protein</fullName>
    </submittedName>
</protein>
<evidence type="ECO:0000313" key="8">
    <source>
        <dbReference type="EMBL" id="SEO80435.1"/>
    </source>
</evidence>
<dbReference type="GO" id="GO:0008146">
    <property type="term" value="F:sulfotransferase activity"/>
    <property type="evidence" value="ECO:0007669"/>
    <property type="project" value="InterPro"/>
</dbReference>
<evidence type="ECO:0000256" key="4">
    <source>
        <dbReference type="ARBA" id="ARBA00022989"/>
    </source>
</evidence>
<dbReference type="PANTHER" id="PTHR12137">
    <property type="entry name" value="CARBOHYDRATE SULFOTRANSFERASE"/>
    <property type="match status" value="1"/>
</dbReference>
<organism evidence="8 9">
    <name type="scientific">Aquisalimonas asiatica</name>
    <dbReference type="NCBI Taxonomy" id="406100"/>
    <lineage>
        <taxon>Bacteria</taxon>
        <taxon>Pseudomonadati</taxon>
        <taxon>Pseudomonadota</taxon>
        <taxon>Gammaproteobacteria</taxon>
        <taxon>Chromatiales</taxon>
        <taxon>Ectothiorhodospiraceae</taxon>
        <taxon>Aquisalimonas</taxon>
    </lineage>
</organism>
<dbReference type="Pfam" id="PF03567">
    <property type="entry name" value="Sulfotransfer_2"/>
    <property type="match status" value="1"/>
</dbReference>
<keyword evidence="4" id="KW-1133">Transmembrane helix</keyword>
<evidence type="ECO:0000256" key="3">
    <source>
        <dbReference type="ARBA" id="ARBA00022692"/>
    </source>
</evidence>
<keyword evidence="3" id="KW-0812">Transmembrane</keyword>
<keyword evidence="7" id="KW-0325">Glycoprotein</keyword>
<dbReference type="Gene3D" id="3.40.50.300">
    <property type="entry name" value="P-loop containing nucleotide triphosphate hydrolases"/>
    <property type="match status" value="1"/>
</dbReference>
<keyword evidence="2 8" id="KW-0808">Transferase</keyword>
<dbReference type="InterPro" id="IPR018011">
    <property type="entry name" value="Carb_sulfotrans_8-10"/>
</dbReference>
<comment type="subcellular location">
    <subcellularLocation>
        <location evidence="1">Golgi apparatus membrane</location>
        <topology evidence="1">Single-pass type II membrane protein</topology>
    </subcellularLocation>
</comment>
<keyword evidence="6" id="KW-0472">Membrane</keyword>
<dbReference type="InterPro" id="IPR005331">
    <property type="entry name" value="Sulfotransferase"/>
</dbReference>
<dbReference type="InterPro" id="IPR027417">
    <property type="entry name" value="P-loop_NTPase"/>
</dbReference>
<evidence type="ECO:0000256" key="6">
    <source>
        <dbReference type="ARBA" id="ARBA00023136"/>
    </source>
</evidence>
<evidence type="ECO:0000256" key="5">
    <source>
        <dbReference type="ARBA" id="ARBA00023034"/>
    </source>
</evidence>
<dbReference type="GO" id="GO:0016020">
    <property type="term" value="C:membrane"/>
    <property type="evidence" value="ECO:0007669"/>
    <property type="project" value="InterPro"/>
</dbReference>
<dbReference type="STRING" id="406100.SAMN04488052_103107"/>
<accession>A0A1H8SPE2</accession>
<name>A0A1H8SPE2_9GAMM</name>
<dbReference type="AlphaFoldDB" id="A0A1H8SPE2"/>
<sequence>MLVKDRWLRRLPPYGDLDPKFPATWVDGRTCASKYWGFCYVRIPKCANSTVLRTLIEHDERMLKPLGEYDSLKAKSEAYSRLSSLSLRRAVLLRRINYFSVVRDPMSRLVSAYREKILEGKAQKYRVASFYGIQADENICFERFLAYLEAGGLYEDPHWLPQSEFLTGVMKENLMLGKVESLEDDLRYIVHVLFGESPWRGVKSWIPHKGNEKKFSVGDLSVNQKSRVRAMYERDYELLESAYFV</sequence>
<keyword evidence="5" id="KW-0333">Golgi apparatus</keyword>